<dbReference type="AlphaFoldDB" id="A0A397IC61"/>
<accession>A0A397IC61</accession>
<evidence type="ECO:0000313" key="2">
    <source>
        <dbReference type="Proteomes" id="UP000266861"/>
    </source>
</evidence>
<protein>
    <submittedName>
        <fullName evidence="1">Uncharacterized protein</fullName>
    </submittedName>
</protein>
<comment type="caution">
    <text evidence="1">The sequence shown here is derived from an EMBL/GenBank/DDBJ whole genome shotgun (WGS) entry which is preliminary data.</text>
</comment>
<sequence length="105" mass="11815">MVFIACKIEIGGQDLVGVSGILICDTSKVFLKRIEGLAKNLCELKSYISLQVIAEATHGPPIFLCLSSDQKFLRLCLLDFVWYTYLNFWQTLQLQSPESPSTKNL</sequence>
<name>A0A397IC61_9GLOM</name>
<gene>
    <name evidence="1" type="ORF">Glove_232g180</name>
</gene>
<proteinExistence type="predicted"/>
<dbReference type="EMBL" id="PQFF01000215">
    <property type="protein sequence ID" value="RHZ73255.1"/>
    <property type="molecule type" value="Genomic_DNA"/>
</dbReference>
<evidence type="ECO:0000313" key="1">
    <source>
        <dbReference type="EMBL" id="RHZ73255.1"/>
    </source>
</evidence>
<organism evidence="1 2">
    <name type="scientific">Diversispora epigaea</name>
    <dbReference type="NCBI Taxonomy" id="1348612"/>
    <lineage>
        <taxon>Eukaryota</taxon>
        <taxon>Fungi</taxon>
        <taxon>Fungi incertae sedis</taxon>
        <taxon>Mucoromycota</taxon>
        <taxon>Glomeromycotina</taxon>
        <taxon>Glomeromycetes</taxon>
        <taxon>Diversisporales</taxon>
        <taxon>Diversisporaceae</taxon>
        <taxon>Diversispora</taxon>
    </lineage>
</organism>
<dbReference type="Proteomes" id="UP000266861">
    <property type="component" value="Unassembled WGS sequence"/>
</dbReference>
<keyword evidence="2" id="KW-1185">Reference proteome</keyword>
<reference evidence="1 2" key="1">
    <citation type="submission" date="2018-08" db="EMBL/GenBank/DDBJ databases">
        <title>Genome and evolution of the arbuscular mycorrhizal fungus Diversispora epigaea (formerly Glomus versiforme) and its bacterial endosymbionts.</title>
        <authorList>
            <person name="Sun X."/>
            <person name="Fei Z."/>
            <person name="Harrison M."/>
        </authorList>
    </citation>
    <scope>NUCLEOTIDE SEQUENCE [LARGE SCALE GENOMIC DNA]</scope>
    <source>
        <strain evidence="1 2">IT104</strain>
    </source>
</reference>